<dbReference type="InterPro" id="IPR036322">
    <property type="entry name" value="WD40_repeat_dom_sf"/>
</dbReference>
<accession>A0A8J2I4Z2</accession>
<gene>
    <name evidence="3" type="ORF">ALTATR162_LOCUS8483</name>
</gene>
<dbReference type="SUPFAM" id="SSF50978">
    <property type="entry name" value="WD40 repeat-like"/>
    <property type="match status" value="1"/>
</dbReference>
<dbReference type="RefSeq" id="XP_043172048.1">
    <property type="nucleotide sequence ID" value="XM_043316113.1"/>
</dbReference>
<keyword evidence="1" id="KW-0175">Coiled coil</keyword>
<proteinExistence type="predicted"/>
<dbReference type="EMBL" id="CAJRGZ010000023">
    <property type="protein sequence ID" value="CAG5177997.1"/>
    <property type="molecule type" value="Genomic_DNA"/>
</dbReference>
<name>A0A8J2I4Z2_9PLEO</name>
<evidence type="ECO:0008006" key="5">
    <source>
        <dbReference type="Google" id="ProtNLM"/>
    </source>
</evidence>
<dbReference type="Gene3D" id="2.130.10.10">
    <property type="entry name" value="YVTN repeat-like/Quinoprotein amine dehydrogenase"/>
    <property type="match status" value="1"/>
</dbReference>
<protein>
    <recommendedName>
        <fullName evidence="5">WD40 repeat-like protein</fullName>
    </recommendedName>
</protein>
<dbReference type="Proteomes" id="UP000676310">
    <property type="component" value="Unassembled WGS sequence"/>
</dbReference>
<dbReference type="InterPro" id="IPR015943">
    <property type="entry name" value="WD40/YVTN_repeat-like_dom_sf"/>
</dbReference>
<dbReference type="AlphaFoldDB" id="A0A8J2I4Z2"/>
<feature type="compositionally biased region" description="Polar residues" evidence="2">
    <location>
        <begin position="525"/>
        <end position="539"/>
    </location>
</feature>
<dbReference type="GeneID" id="67020598"/>
<keyword evidence="4" id="KW-1185">Reference proteome</keyword>
<feature type="compositionally biased region" description="Low complexity" evidence="2">
    <location>
        <begin position="688"/>
        <end position="697"/>
    </location>
</feature>
<feature type="region of interest" description="Disordered" evidence="2">
    <location>
        <begin position="495"/>
        <end position="599"/>
    </location>
</feature>
<feature type="compositionally biased region" description="Polar residues" evidence="2">
    <location>
        <begin position="550"/>
        <end position="564"/>
    </location>
</feature>
<reference evidence="3" key="1">
    <citation type="submission" date="2021-05" db="EMBL/GenBank/DDBJ databases">
        <authorList>
            <person name="Stam R."/>
        </authorList>
    </citation>
    <scope>NUCLEOTIDE SEQUENCE</scope>
    <source>
        <strain evidence="3">CS162</strain>
    </source>
</reference>
<evidence type="ECO:0000256" key="2">
    <source>
        <dbReference type="SAM" id="MobiDB-lite"/>
    </source>
</evidence>
<organism evidence="3 4">
    <name type="scientific">Alternaria atra</name>
    <dbReference type="NCBI Taxonomy" id="119953"/>
    <lineage>
        <taxon>Eukaryota</taxon>
        <taxon>Fungi</taxon>
        <taxon>Dikarya</taxon>
        <taxon>Ascomycota</taxon>
        <taxon>Pezizomycotina</taxon>
        <taxon>Dothideomycetes</taxon>
        <taxon>Pleosporomycetidae</taxon>
        <taxon>Pleosporales</taxon>
        <taxon>Pleosporineae</taxon>
        <taxon>Pleosporaceae</taxon>
        <taxon>Alternaria</taxon>
        <taxon>Alternaria sect. Ulocladioides</taxon>
    </lineage>
</organism>
<comment type="caution">
    <text evidence="3">The sequence shown here is derived from an EMBL/GenBank/DDBJ whole genome shotgun (WGS) entry which is preliminary data.</text>
</comment>
<feature type="compositionally biased region" description="Low complexity" evidence="2">
    <location>
        <begin position="514"/>
        <end position="524"/>
    </location>
</feature>
<feature type="region of interest" description="Disordered" evidence="2">
    <location>
        <begin position="681"/>
        <end position="701"/>
    </location>
</feature>
<feature type="coiled-coil region" evidence="1">
    <location>
        <begin position="880"/>
        <end position="921"/>
    </location>
</feature>
<feature type="region of interest" description="Disordered" evidence="2">
    <location>
        <begin position="657"/>
        <end position="676"/>
    </location>
</feature>
<sequence length="931" mass="101771">MTSSQRLPLDQSLFVVTHNAIYLRSQLSRKTLFECETANGIVNARASTDNSSLFAVADGQIVILLDPTRNKDRKYKLKNGDGEPRLLLFSPDSRTLYFTTTLNNSVQAYSIPNDELLPSLPSHPSPPNVIAVSSNGTILLSTSPSPPTIYLQDQRWGRSAAVNFRPTDACSPATCAAFEHLDGLAQPSYTNFVIGFQDGLLAMYRLFLPSLRKRSEEQRTHQSQFFQLQPVRVGVIKKLHKPAMGGMLAAEFIPGYKSRIVSIRHDGKCRLVDFEISAKGPVSSKGRADGTVLLGGDATQDKREVYEGFETLIAIGTQAGEVLIFNVLGLLIHEIAVGVSVTAIEWVGDMSAPSALPTRVSSLSPRPRSVAGVAEAEQLTSSGEEMGTVKKIISTHKPAVTGKPVPVLPLPDLFSDVPREFRSRVPSRRASDVLESSPLRVERVRNRPAKKSSARLRISTETFWLPPDSSSHGVSYVGAIKPLLRPDLPIQETRRWPQVHQAPSVLTPSRARHSSVPPRSPSSSGDTEFSNQEWFTPPSSRRFKRKPSQRPLSPNSSLDASTVTIIRPMPFPQTSPTALDAPNNLYSRPTSRMTKKRSVRYRDSVVEVSNGSVSVPKAVRHVTIVDPEFSSPLDSPSSLYSRANAQMFERPLLRKANEHEVDQQSAPLDKTEPSDLKPALKKIDSEPESPSSACSCSTPGVKKDLAADDRVNDIAGSSDLVSRPRTPQDYISVPVAADSSSSLESLYYPAPRLIAKSDLVQNHSHGDLTPILQRQPIPKSIDTRADSPSSVYSRSISGVAGDTCQIDSGITEDTEELSSSSNAFRALPQEQNRPSIHALGTPLFTSSPSSLCSQAIPGMFRNHLQAIDEPSVEKAKGMGLSNVNEEARAVAEEVRGLTEDQRALRQEVAALREEYRVLKDTLLKPKTKLMV</sequence>
<dbReference type="OrthoDB" id="5362656at2759"/>
<evidence type="ECO:0000256" key="1">
    <source>
        <dbReference type="SAM" id="Coils"/>
    </source>
</evidence>
<evidence type="ECO:0000313" key="4">
    <source>
        <dbReference type="Proteomes" id="UP000676310"/>
    </source>
</evidence>
<evidence type="ECO:0000313" key="3">
    <source>
        <dbReference type="EMBL" id="CAG5177997.1"/>
    </source>
</evidence>